<protein>
    <recommendedName>
        <fullName evidence="9">SSD domain-containing protein</fullName>
    </recommendedName>
</protein>
<dbReference type="PANTHER" id="PTHR45951">
    <property type="entry name" value="PROTEIN DISPATCHED-RELATED"/>
    <property type="match status" value="1"/>
</dbReference>
<feature type="domain" description="SSD" evidence="9">
    <location>
        <begin position="345"/>
        <end position="486"/>
    </location>
</feature>
<evidence type="ECO:0000256" key="1">
    <source>
        <dbReference type="ARBA" id="ARBA00004141"/>
    </source>
</evidence>
<dbReference type="InterPro" id="IPR053958">
    <property type="entry name" value="HMGCR/SNAP/NPC1-like_SSD"/>
</dbReference>
<dbReference type="Gene3D" id="1.20.1640.10">
    <property type="entry name" value="Multidrug efflux transporter AcrB transmembrane domain"/>
    <property type="match status" value="2"/>
</dbReference>
<feature type="transmembrane region" description="Helical" evidence="8">
    <location>
        <begin position="429"/>
        <end position="448"/>
    </location>
</feature>
<dbReference type="GO" id="GO:0016020">
    <property type="term" value="C:membrane"/>
    <property type="evidence" value="ECO:0007669"/>
    <property type="project" value="UniProtKB-SubCell"/>
</dbReference>
<feature type="region of interest" description="Disordered" evidence="7">
    <location>
        <begin position="1001"/>
        <end position="1020"/>
    </location>
</feature>
<reference evidence="10 11" key="1">
    <citation type="journal article" date="2014" name="Nat. Genet.">
        <title>Genome and transcriptome of the porcine whipworm Trichuris suis.</title>
        <authorList>
            <person name="Jex A.R."/>
            <person name="Nejsum P."/>
            <person name="Schwarz E.M."/>
            <person name="Hu L."/>
            <person name="Young N.D."/>
            <person name="Hall R.S."/>
            <person name="Korhonen P.K."/>
            <person name="Liao S."/>
            <person name="Thamsborg S."/>
            <person name="Xia J."/>
            <person name="Xu P."/>
            <person name="Wang S."/>
            <person name="Scheerlinck J.P."/>
            <person name="Hofmann A."/>
            <person name="Sternberg P.W."/>
            <person name="Wang J."/>
            <person name="Gasser R.B."/>
        </authorList>
    </citation>
    <scope>NUCLEOTIDE SEQUENCE [LARGE SCALE GENOMIC DNA]</scope>
    <source>
        <strain evidence="10">DCEP-RM93M</strain>
    </source>
</reference>
<feature type="transmembrane region" description="Helical" evidence="8">
    <location>
        <begin position="923"/>
        <end position="946"/>
    </location>
</feature>
<feature type="transmembrane region" description="Helical" evidence="8">
    <location>
        <begin position="386"/>
        <end position="409"/>
    </location>
</feature>
<feature type="transmembrane region" description="Helical" evidence="8">
    <location>
        <begin position="953"/>
        <end position="974"/>
    </location>
</feature>
<dbReference type="SUPFAM" id="SSF82866">
    <property type="entry name" value="Multidrug efflux transporter AcrB transmembrane domain"/>
    <property type="match status" value="2"/>
</dbReference>
<gene>
    <name evidence="10" type="ORF">M513_01738</name>
</gene>
<dbReference type="InterPro" id="IPR000731">
    <property type="entry name" value="SSD"/>
</dbReference>
<keyword evidence="3 8" id="KW-1133">Transmembrane helix</keyword>
<feature type="transmembrane region" description="Helical" evidence="8">
    <location>
        <begin position="882"/>
        <end position="903"/>
    </location>
</feature>
<keyword evidence="4 8" id="KW-0472">Membrane</keyword>
<keyword evidence="11" id="KW-1185">Reference proteome</keyword>
<feature type="transmembrane region" description="Helical" evidence="8">
    <location>
        <begin position="356"/>
        <end position="374"/>
    </location>
</feature>
<dbReference type="Pfam" id="PF12349">
    <property type="entry name" value="Sterol-sensing"/>
    <property type="match status" value="1"/>
</dbReference>
<feature type="transmembrane region" description="Helical" evidence="8">
    <location>
        <begin position="848"/>
        <end position="870"/>
    </location>
</feature>
<dbReference type="GO" id="GO:0007224">
    <property type="term" value="P:smoothened signaling pathway"/>
    <property type="evidence" value="ECO:0007669"/>
    <property type="project" value="TreeGrafter"/>
</dbReference>
<evidence type="ECO:0000256" key="4">
    <source>
        <dbReference type="ARBA" id="ARBA00023136"/>
    </source>
</evidence>
<evidence type="ECO:0000256" key="3">
    <source>
        <dbReference type="ARBA" id="ARBA00022989"/>
    </source>
</evidence>
<keyword evidence="2 8" id="KW-0812">Transmembrane</keyword>
<evidence type="ECO:0000256" key="7">
    <source>
        <dbReference type="SAM" id="MobiDB-lite"/>
    </source>
</evidence>
<comment type="subcellular location">
    <subcellularLocation>
        <location evidence="1">Membrane</location>
        <topology evidence="1">Multi-pass membrane protein</topology>
    </subcellularLocation>
</comment>
<accession>A0A085MJ31</accession>
<feature type="transmembrane region" description="Helical" evidence="8">
    <location>
        <begin position="460"/>
        <end position="482"/>
    </location>
</feature>
<dbReference type="Proteomes" id="UP000030764">
    <property type="component" value="Unassembled WGS sequence"/>
</dbReference>
<dbReference type="PROSITE" id="PS50156">
    <property type="entry name" value="SSD"/>
    <property type="match status" value="1"/>
</dbReference>
<organism evidence="10 11">
    <name type="scientific">Trichuris suis</name>
    <name type="common">pig whipworm</name>
    <dbReference type="NCBI Taxonomy" id="68888"/>
    <lineage>
        <taxon>Eukaryota</taxon>
        <taxon>Metazoa</taxon>
        <taxon>Ecdysozoa</taxon>
        <taxon>Nematoda</taxon>
        <taxon>Enoplea</taxon>
        <taxon>Dorylaimia</taxon>
        <taxon>Trichinellida</taxon>
        <taxon>Trichuridae</taxon>
        <taxon>Trichuris</taxon>
    </lineage>
</organism>
<evidence type="ECO:0000256" key="2">
    <source>
        <dbReference type="ARBA" id="ARBA00022692"/>
    </source>
</evidence>
<evidence type="ECO:0000256" key="5">
    <source>
        <dbReference type="ARBA" id="ARBA00023180"/>
    </source>
</evidence>
<keyword evidence="5" id="KW-0325">Glycoprotein</keyword>
<dbReference type="PANTHER" id="PTHR45951:SF3">
    <property type="entry name" value="PROTEIN DISPATCHED"/>
    <property type="match status" value="1"/>
</dbReference>
<dbReference type="GO" id="GO:0022857">
    <property type="term" value="F:transmembrane transporter activity"/>
    <property type="evidence" value="ECO:0007669"/>
    <property type="project" value="TreeGrafter"/>
</dbReference>
<evidence type="ECO:0000313" key="10">
    <source>
        <dbReference type="EMBL" id="KFD57227.1"/>
    </source>
</evidence>
<proteinExistence type="inferred from homology"/>
<dbReference type="AlphaFoldDB" id="A0A085MJ31"/>
<evidence type="ECO:0000256" key="6">
    <source>
        <dbReference type="ARBA" id="ARBA00038046"/>
    </source>
</evidence>
<evidence type="ECO:0000313" key="11">
    <source>
        <dbReference type="Proteomes" id="UP000030764"/>
    </source>
</evidence>
<feature type="region of interest" description="Disordered" evidence="7">
    <location>
        <begin position="64"/>
        <end position="85"/>
    </location>
</feature>
<dbReference type="EMBL" id="KL363189">
    <property type="protein sequence ID" value="KFD57227.1"/>
    <property type="molecule type" value="Genomic_DNA"/>
</dbReference>
<evidence type="ECO:0000256" key="8">
    <source>
        <dbReference type="SAM" id="Phobius"/>
    </source>
</evidence>
<sequence>MIGCSLTVIPLIFEELPDFSDPTMGFSTRGTTISNRLESWYNLKEHVSLKQEWTRFPERSVYRRKTKSAGNKSNGQAPGAKGEKKVKLAKEMGRKEKNGSVYCGHCPSADYAFIVLRLSVPFAYGTFKKLCKLQQRLYAGPLGDHLMIDEFCDRHISGHCCHSWSFASIAAQLLNKIDCSELNRYDVRVVRNLIYRCASYKHHLYNCTDEFTTVGYCKRLNLPEECNRLEVFVLYQYLIPVNGITFRSKSSGEIKSNLTSRNRRRNSLKRVNSMDTLIILPITKQVLSGHHDALSLLDSLLKECKRMSPTLSLLSVDFGIRESVFKSMLFYDLIYVLLAIVCILIAVCTYTSLCYTLLYVLCMIFSFGASYCIYSTICGVKFFPFVNLLCIILLVGVGVDDAFIFHHAWMTAERHQANSDIVEVLCQSMANACGTMFITSATTAAAFYSNLLSSIIVVRCFGLFAGTVTLCNYVLSIVWLPAATMLLRRRRLAALSGNVSLVQQSHSVCFPTCLKNMENYVIGNLKRFQWKRWISMSRERLGANITKLDCYLFNTLFALGIVCCLLVSISSGVHLPANDHFRFFKSNHLLERWAVQLKKNFAFSSEKLDAPMKVHIVWGVEENSYARALDPYDHGFLVPAEFDLWNNRSYLWIRDFCASIALESFIDYDRLPMLFSCFLDDFLSILNKKPCVEMDKEESSCCRNVTFSLKGSELDFCLKRFLAKYHAQIQEFEAARLGASSSIDETFSGPLYDSRTGKLKALIVTFFSTFKFSYHFSQMDHFFGTVEKWIKTEIATAPEEISRAWFISDNLNTYDLQLALVNSAKIAVPVAISLSIVILLIMTRDWLLTLMTTVTVTIAIFFLLECLLLLQWEANVIETTIITLAIGLSFDYTLHYAAMYISAGLQSSNNPIPDLLLKTGSPVLMSMLTTVLGGACMLFSTVYAYFQIGVFMILLAVVSYSFATFLFLSMISIVTKLRQRSSCSSAKRLQLFFLLPVTVTHEQPSGKSTPECTPSLSLIE</sequence>
<name>A0A085MJ31_9BILA</name>
<dbReference type="InterPro" id="IPR052081">
    <property type="entry name" value="Dispatched_Hh_regulator"/>
</dbReference>
<feature type="transmembrane region" description="Helical" evidence="8">
    <location>
        <begin position="551"/>
        <end position="575"/>
    </location>
</feature>
<comment type="similarity">
    <text evidence="6">Belongs to the dispatched family.</text>
</comment>
<feature type="transmembrane region" description="Helical" evidence="8">
    <location>
        <begin position="329"/>
        <end position="350"/>
    </location>
</feature>
<evidence type="ECO:0000259" key="9">
    <source>
        <dbReference type="PROSITE" id="PS50156"/>
    </source>
</evidence>